<proteinExistence type="predicted"/>
<feature type="region of interest" description="Disordered" evidence="1">
    <location>
        <begin position="51"/>
        <end position="73"/>
    </location>
</feature>
<dbReference type="EMBL" id="LT635760">
    <property type="protein sequence ID" value="SGZ55383.1"/>
    <property type="molecule type" value="Genomic_DNA"/>
</dbReference>
<evidence type="ECO:0000256" key="1">
    <source>
        <dbReference type="SAM" id="MobiDB-lite"/>
    </source>
</evidence>
<dbReference type="OrthoDB" id="4091662at2759"/>
<accession>A0A1L0BVJ2</accession>
<feature type="region of interest" description="Disordered" evidence="1">
    <location>
        <begin position="1"/>
        <end position="26"/>
    </location>
</feature>
<feature type="compositionally biased region" description="Polar residues" evidence="1">
    <location>
        <begin position="11"/>
        <end position="26"/>
    </location>
</feature>
<evidence type="ECO:0000313" key="2">
    <source>
        <dbReference type="EMBL" id="SGZ55383.1"/>
    </source>
</evidence>
<dbReference type="Proteomes" id="UP000182334">
    <property type="component" value="Chromosome V"/>
</dbReference>
<reference evidence="2 3" key="1">
    <citation type="submission" date="2016-10" db="EMBL/GenBank/DDBJ databases">
        <authorList>
            <person name="de Groot N.N."/>
        </authorList>
    </citation>
    <scope>NUCLEOTIDE SEQUENCE [LARGE SCALE GENOMIC DNA]</scope>
    <source>
        <strain evidence="2 3">CBS 141442</strain>
    </source>
</reference>
<dbReference type="AlphaFoldDB" id="A0A1L0BVJ2"/>
<sequence>MPKRLAKKPTSGLSNQGNTSGNTICSESTEVNNQGIVTHLISLLTPRMLESPIRSQSSSSGASQVSDYDEERLKNKKHIETLRKSLQNPNLSPSVRTMLENGLRDFEKTERDYENMLPKYTDLQPPPYRE</sequence>
<protein>
    <submittedName>
        <fullName evidence="2">CIC11C00000004605</fullName>
    </submittedName>
</protein>
<organism evidence="2 3">
    <name type="scientific">Sungouiella intermedia</name>
    <dbReference type="NCBI Taxonomy" id="45354"/>
    <lineage>
        <taxon>Eukaryota</taxon>
        <taxon>Fungi</taxon>
        <taxon>Dikarya</taxon>
        <taxon>Ascomycota</taxon>
        <taxon>Saccharomycotina</taxon>
        <taxon>Pichiomycetes</taxon>
        <taxon>Metschnikowiaceae</taxon>
        <taxon>Sungouiella</taxon>
    </lineage>
</organism>
<evidence type="ECO:0000313" key="3">
    <source>
        <dbReference type="Proteomes" id="UP000182334"/>
    </source>
</evidence>
<gene>
    <name evidence="2" type="ORF">SAMEA4029010_CIC11G00000004605</name>
</gene>
<feature type="compositionally biased region" description="Low complexity" evidence="1">
    <location>
        <begin position="51"/>
        <end position="66"/>
    </location>
</feature>
<keyword evidence="3" id="KW-1185">Reference proteome</keyword>
<name>A0A1L0BVJ2_9ASCO</name>